<evidence type="ECO:0000313" key="1">
    <source>
        <dbReference type="EMBL" id="CAA2960220.1"/>
    </source>
</evidence>
<accession>A0A8S0Q2J9</accession>
<keyword evidence="2" id="KW-1185">Reference proteome</keyword>
<protein>
    <submittedName>
        <fullName evidence="1">Uncharacterized protein</fullName>
    </submittedName>
</protein>
<evidence type="ECO:0000313" key="2">
    <source>
        <dbReference type="Proteomes" id="UP000594638"/>
    </source>
</evidence>
<proteinExistence type="predicted"/>
<name>A0A8S0Q2J9_OLEEU</name>
<sequence length="94" mass="10046">MLGYKVAKEAAAVATKGKRPEALVWIESRSEETEKEVPPLKMSRSGTLAIPSITEYAPPAPIKFCLGSLSFSTISHSGGCPHSTVIEPRGADLY</sequence>
<dbReference type="Gramene" id="OE9A036730T1">
    <property type="protein sequence ID" value="OE9A036730C1"/>
    <property type="gene ID" value="OE9A036730"/>
</dbReference>
<organism evidence="1 2">
    <name type="scientific">Olea europaea subsp. europaea</name>
    <dbReference type="NCBI Taxonomy" id="158383"/>
    <lineage>
        <taxon>Eukaryota</taxon>
        <taxon>Viridiplantae</taxon>
        <taxon>Streptophyta</taxon>
        <taxon>Embryophyta</taxon>
        <taxon>Tracheophyta</taxon>
        <taxon>Spermatophyta</taxon>
        <taxon>Magnoliopsida</taxon>
        <taxon>eudicotyledons</taxon>
        <taxon>Gunneridae</taxon>
        <taxon>Pentapetalae</taxon>
        <taxon>asterids</taxon>
        <taxon>lamiids</taxon>
        <taxon>Lamiales</taxon>
        <taxon>Oleaceae</taxon>
        <taxon>Oleeae</taxon>
        <taxon>Olea</taxon>
    </lineage>
</organism>
<dbReference type="EMBL" id="CACTIH010000376">
    <property type="protein sequence ID" value="CAA2960220.1"/>
    <property type="molecule type" value="Genomic_DNA"/>
</dbReference>
<dbReference type="Proteomes" id="UP000594638">
    <property type="component" value="Unassembled WGS sequence"/>
</dbReference>
<gene>
    <name evidence="1" type="ORF">OLEA9_A036730</name>
</gene>
<dbReference type="AlphaFoldDB" id="A0A8S0Q2J9"/>
<comment type="caution">
    <text evidence="1">The sequence shown here is derived from an EMBL/GenBank/DDBJ whole genome shotgun (WGS) entry which is preliminary data.</text>
</comment>
<reference evidence="1 2" key="1">
    <citation type="submission" date="2019-12" db="EMBL/GenBank/DDBJ databases">
        <authorList>
            <person name="Alioto T."/>
            <person name="Alioto T."/>
            <person name="Gomez Garrido J."/>
        </authorList>
    </citation>
    <scope>NUCLEOTIDE SEQUENCE [LARGE SCALE GENOMIC DNA]</scope>
</reference>